<dbReference type="EMBL" id="BAABGR010000008">
    <property type="protein sequence ID" value="GAA4513552.1"/>
    <property type="molecule type" value="Genomic_DNA"/>
</dbReference>
<comment type="subcellular location">
    <subcellularLocation>
        <location evidence="1">Endomembrane system</location>
        <topology evidence="1">Multi-pass membrane protein</topology>
    </subcellularLocation>
</comment>
<dbReference type="RefSeq" id="WP_345065387.1">
    <property type="nucleotide sequence ID" value="NZ_BAABGR010000008.1"/>
</dbReference>
<evidence type="ECO:0000256" key="4">
    <source>
        <dbReference type="ARBA" id="ARBA00023136"/>
    </source>
</evidence>
<gene>
    <name evidence="6" type="ORF">GCM10023173_09200</name>
</gene>
<comment type="caution">
    <text evidence="6">The sequence shown here is derived from an EMBL/GenBank/DDBJ whole genome shotgun (WGS) entry which is preliminary data.</text>
</comment>
<dbReference type="Pfam" id="PF06803">
    <property type="entry name" value="DUF1232"/>
    <property type="match status" value="1"/>
</dbReference>
<evidence type="ECO:0000256" key="1">
    <source>
        <dbReference type="ARBA" id="ARBA00004127"/>
    </source>
</evidence>
<protein>
    <recommendedName>
        <fullName evidence="5">DUF1232 domain-containing protein</fullName>
    </recommendedName>
</protein>
<evidence type="ECO:0000313" key="6">
    <source>
        <dbReference type="EMBL" id="GAA4513552.1"/>
    </source>
</evidence>
<feature type="domain" description="DUF1232" evidence="5">
    <location>
        <begin position="67"/>
        <end position="99"/>
    </location>
</feature>
<dbReference type="InterPro" id="IPR010652">
    <property type="entry name" value="DUF1232"/>
</dbReference>
<name>A0ABP8QYR4_9SPHI</name>
<keyword evidence="7" id="KW-1185">Reference proteome</keyword>
<evidence type="ECO:0000256" key="3">
    <source>
        <dbReference type="ARBA" id="ARBA00022989"/>
    </source>
</evidence>
<keyword evidence="3" id="KW-1133">Transmembrane helix</keyword>
<evidence type="ECO:0000259" key="5">
    <source>
        <dbReference type="Pfam" id="PF06803"/>
    </source>
</evidence>
<proteinExistence type="predicted"/>
<dbReference type="Proteomes" id="UP001500394">
    <property type="component" value="Unassembled WGS sequence"/>
</dbReference>
<accession>A0ABP8QYR4</accession>
<evidence type="ECO:0000256" key="2">
    <source>
        <dbReference type="ARBA" id="ARBA00022692"/>
    </source>
</evidence>
<sequence>MKQTYLKKAFRLFAAYKASKLSSDDLEIAESKAAHLEDKISDFKLLLNMARDIMTGKYKANPWNVSVIVATIAYVVSPLDAIPDLVPVLGWLDDVTIVGYALGKLSEEIKRYKTHIATAE</sequence>
<organism evidence="6 7">
    <name type="scientific">Sphingobacterium thermophilum</name>
    <dbReference type="NCBI Taxonomy" id="768534"/>
    <lineage>
        <taxon>Bacteria</taxon>
        <taxon>Pseudomonadati</taxon>
        <taxon>Bacteroidota</taxon>
        <taxon>Sphingobacteriia</taxon>
        <taxon>Sphingobacteriales</taxon>
        <taxon>Sphingobacteriaceae</taxon>
        <taxon>Sphingobacterium</taxon>
    </lineage>
</organism>
<keyword evidence="2" id="KW-0812">Transmembrane</keyword>
<keyword evidence="4" id="KW-0472">Membrane</keyword>
<evidence type="ECO:0000313" key="7">
    <source>
        <dbReference type="Proteomes" id="UP001500394"/>
    </source>
</evidence>
<reference evidence="7" key="1">
    <citation type="journal article" date="2019" name="Int. J. Syst. Evol. Microbiol.">
        <title>The Global Catalogue of Microorganisms (GCM) 10K type strain sequencing project: providing services to taxonomists for standard genome sequencing and annotation.</title>
        <authorList>
            <consortium name="The Broad Institute Genomics Platform"/>
            <consortium name="The Broad Institute Genome Sequencing Center for Infectious Disease"/>
            <person name="Wu L."/>
            <person name="Ma J."/>
        </authorList>
    </citation>
    <scope>NUCLEOTIDE SEQUENCE [LARGE SCALE GENOMIC DNA]</scope>
    <source>
        <strain evidence="7">JCM 17858</strain>
    </source>
</reference>